<organism evidence="1 2">
    <name type="scientific">Aspergillus aculeatinus CBS 121060</name>
    <dbReference type="NCBI Taxonomy" id="1448322"/>
    <lineage>
        <taxon>Eukaryota</taxon>
        <taxon>Fungi</taxon>
        <taxon>Dikarya</taxon>
        <taxon>Ascomycota</taxon>
        <taxon>Pezizomycotina</taxon>
        <taxon>Eurotiomycetes</taxon>
        <taxon>Eurotiomycetidae</taxon>
        <taxon>Eurotiales</taxon>
        <taxon>Aspergillaceae</taxon>
        <taxon>Aspergillus</taxon>
        <taxon>Aspergillus subgen. Circumdati</taxon>
    </lineage>
</organism>
<proteinExistence type="predicted"/>
<evidence type="ECO:0000313" key="2">
    <source>
        <dbReference type="Proteomes" id="UP000249661"/>
    </source>
</evidence>
<keyword evidence="2" id="KW-1185">Reference proteome</keyword>
<reference evidence="1" key="1">
    <citation type="submission" date="2018-02" db="EMBL/GenBank/DDBJ databases">
        <title>The genomes of Aspergillus section Nigri reveals drivers in fungal speciation.</title>
        <authorList>
            <consortium name="DOE Joint Genome Institute"/>
            <person name="Vesth T.C."/>
            <person name="Nybo J."/>
            <person name="Theobald S."/>
            <person name="Brandl J."/>
            <person name="Frisvad J.C."/>
            <person name="Nielsen K.F."/>
            <person name="Lyhne E.K."/>
            <person name="Kogle M.E."/>
            <person name="Kuo A."/>
            <person name="Riley R."/>
            <person name="Clum A."/>
            <person name="Nolan M."/>
            <person name="Lipzen A."/>
            <person name="Salamov A."/>
            <person name="Henrissat B."/>
            <person name="Wiebenga A."/>
            <person name="De vries R.P."/>
            <person name="Grigoriev I.V."/>
            <person name="Mortensen U.H."/>
            <person name="Andersen M.R."/>
            <person name="Baker S.E."/>
        </authorList>
    </citation>
    <scope>NUCLEOTIDE SEQUENCE</scope>
    <source>
        <strain evidence="1">CBS 121060</strain>
    </source>
</reference>
<evidence type="ECO:0000313" key="1">
    <source>
        <dbReference type="EMBL" id="RAH75483.1"/>
    </source>
</evidence>
<dbReference type="Proteomes" id="UP000249661">
    <property type="component" value="Unassembled WGS sequence"/>
</dbReference>
<protein>
    <submittedName>
        <fullName evidence="1">Uncharacterized protein</fullName>
    </submittedName>
</protein>
<sequence length="117" mass="13461">MTTAEQQQPQHQFPHPTGSNAYGHAQDPEPHGHQPPHAPLSPLGPESPPPEHEDFVTDTESMRSDYDEDFMDSYSLSSSILDYQYENGRRYASFRSGNYMMPNDEEEQERLDLTHHM</sequence>
<name>A0ACD1HPE5_9EURO</name>
<dbReference type="EMBL" id="KZ824933">
    <property type="protein sequence ID" value="RAH75483.1"/>
    <property type="molecule type" value="Genomic_DNA"/>
</dbReference>
<gene>
    <name evidence="1" type="ORF">BO66DRAFT_8761</name>
</gene>
<accession>A0ACD1HPE5</accession>